<dbReference type="PIRSF" id="PIRSF002741">
    <property type="entry name" value="MppA"/>
    <property type="match status" value="1"/>
</dbReference>
<dbReference type="InterPro" id="IPR030678">
    <property type="entry name" value="Peptide/Ni-bd"/>
</dbReference>
<dbReference type="Proteomes" id="UP000183815">
    <property type="component" value="Unassembled WGS sequence"/>
</dbReference>
<sequence>VRTIRVLPEEQSSGYVNRPDTYTVTSIGDPVTLDPANAYDSASGSIITNTYETLIWYDRDQADVFKPMLATAVPTAFNGLISDDGLEYTFNIRQGVSFHPLCNDKATLSGCQTDTLDAYDVEFSFKRVLEMDMPGGPAWMLSELLNTTGIEVLGNHQIKFTLMESAPRFISILAYSVGAVVSQQYAESNGCGNPTYAVECDFFEKDAYGTGPYRFMKWVPDTYVLLQKFDEYWGGWDGKHISTVYIKKNNDQESRILELLSGDADAVYVEPAHRSKVDGQPGIVTREGLPSFSMTFASFNFDIALEDGNPAATIGGEPRSDFFEDVNIRKGFCHAFNYDSFIEDVTDNTAFRPTGPIPLGMVGYYEGTNTQFTFDTAQTEYYFQEAGLYDSGFELTVYYNLGNDVRKNSMLLLEDAIEDLSPNFEITVQGLEWPDFLDKLIEGSIPFFVLGWGPDYADPHNYAHPFLHSEGHYPHYYTHYNNSEIDALIDQAASETDPNVRLDLYRQVAELEHDDPANIWLAQWTGLSFVQEWVKGLYSNPMHGLYYYSIWKE</sequence>
<organism evidence="2 3">
    <name type="scientific">Marine Group III euryarchaeote CG-Bathy1</name>
    <dbReference type="NCBI Taxonomy" id="1889001"/>
    <lineage>
        <taxon>Archaea</taxon>
        <taxon>Methanobacteriati</taxon>
        <taxon>Thermoplasmatota</taxon>
        <taxon>Thermoplasmata</taxon>
        <taxon>Candidatus Thermoprofundales</taxon>
    </lineage>
</organism>
<reference evidence="2 3" key="1">
    <citation type="submission" date="2016-08" db="EMBL/GenBank/DDBJ databases">
        <title>New Insights into Marine Group III Euryarchaeota, from dark to light.</title>
        <authorList>
            <person name="Haro-Moreno J.M."/>
            <person name="Rodriguez-Valera F."/>
            <person name="Lopez-Garcia P."/>
            <person name="Moreira D."/>
            <person name="Martin-Cuadrado A.B."/>
        </authorList>
    </citation>
    <scope>NUCLEOTIDE SEQUENCE [LARGE SCALE GENOMIC DNA]</scope>
    <source>
        <strain evidence="2">CG-Bathy1</strain>
    </source>
</reference>
<evidence type="ECO:0000259" key="1">
    <source>
        <dbReference type="Pfam" id="PF00496"/>
    </source>
</evidence>
<dbReference type="GO" id="GO:0042597">
    <property type="term" value="C:periplasmic space"/>
    <property type="evidence" value="ECO:0007669"/>
    <property type="project" value="UniProtKB-ARBA"/>
</dbReference>
<protein>
    <recommendedName>
        <fullName evidence="1">Solute-binding protein family 5 domain-containing protein</fullName>
    </recommendedName>
</protein>
<dbReference type="InterPro" id="IPR000914">
    <property type="entry name" value="SBP_5_dom"/>
</dbReference>
<proteinExistence type="predicted"/>
<dbReference type="Gene3D" id="3.40.190.10">
    <property type="entry name" value="Periplasmic binding protein-like II"/>
    <property type="match status" value="1"/>
</dbReference>
<dbReference type="Pfam" id="PF00496">
    <property type="entry name" value="SBP_bac_5"/>
    <property type="match status" value="1"/>
</dbReference>
<dbReference type="CDD" id="cd08512">
    <property type="entry name" value="PBP2_NikA_DppA_OppA_like_7"/>
    <property type="match status" value="1"/>
</dbReference>
<name>A0A1J5THR7_9ARCH</name>
<feature type="domain" description="Solute-binding protein family 5" evidence="1">
    <location>
        <begin position="66"/>
        <end position="471"/>
    </location>
</feature>
<comment type="caution">
    <text evidence="2">The sequence shown here is derived from an EMBL/GenBank/DDBJ whole genome shotgun (WGS) entry which is preliminary data.</text>
</comment>
<dbReference type="EMBL" id="MIYU01000016">
    <property type="protein sequence ID" value="OIR15712.1"/>
    <property type="molecule type" value="Genomic_DNA"/>
</dbReference>
<dbReference type="GO" id="GO:0015833">
    <property type="term" value="P:peptide transport"/>
    <property type="evidence" value="ECO:0007669"/>
    <property type="project" value="TreeGrafter"/>
</dbReference>
<dbReference type="InterPro" id="IPR039424">
    <property type="entry name" value="SBP_5"/>
</dbReference>
<evidence type="ECO:0000313" key="2">
    <source>
        <dbReference type="EMBL" id="OIR15712.1"/>
    </source>
</evidence>
<dbReference type="GO" id="GO:0043190">
    <property type="term" value="C:ATP-binding cassette (ABC) transporter complex"/>
    <property type="evidence" value="ECO:0007669"/>
    <property type="project" value="InterPro"/>
</dbReference>
<dbReference type="AlphaFoldDB" id="A0A1J5THR7"/>
<dbReference type="PANTHER" id="PTHR30290:SF34">
    <property type="entry name" value="ABC TRANSPORTER, PERIPLASMIC OLIGO-PEPTIDE BINDING PROTEIN, PUTATIVE-RELATED"/>
    <property type="match status" value="1"/>
</dbReference>
<dbReference type="SUPFAM" id="SSF53850">
    <property type="entry name" value="Periplasmic binding protein-like II"/>
    <property type="match status" value="1"/>
</dbReference>
<dbReference type="GO" id="GO:1904680">
    <property type="term" value="F:peptide transmembrane transporter activity"/>
    <property type="evidence" value="ECO:0007669"/>
    <property type="project" value="TreeGrafter"/>
</dbReference>
<gene>
    <name evidence="2" type="ORF">BEU04_02115</name>
</gene>
<accession>A0A1J5THR7</accession>
<feature type="non-terminal residue" evidence="2">
    <location>
        <position position="1"/>
    </location>
</feature>
<evidence type="ECO:0000313" key="3">
    <source>
        <dbReference type="Proteomes" id="UP000183815"/>
    </source>
</evidence>
<dbReference type="PANTHER" id="PTHR30290">
    <property type="entry name" value="PERIPLASMIC BINDING COMPONENT OF ABC TRANSPORTER"/>
    <property type="match status" value="1"/>
</dbReference>
<dbReference type="Gene3D" id="3.10.105.10">
    <property type="entry name" value="Dipeptide-binding Protein, Domain 3"/>
    <property type="match status" value="1"/>
</dbReference>